<dbReference type="AlphaFoldDB" id="A0A9W4CUF6"/>
<feature type="compositionally biased region" description="Polar residues" evidence="1">
    <location>
        <begin position="95"/>
        <end position="105"/>
    </location>
</feature>
<dbReference type="Proteomes" id="UP000683417">
    <property type="component" value="Unassembled WGS sequence"/>
</dbReference>
<evidence type="ECO:0000256" key="1">
    <source>
        <dbReference type="SAM" id="MobiDB-lite"/>
    </source>
</evidence>
<evidence type="ECO:0000313" key="2">
    <source>
        <dbReference type="EMBL" id="CAD6498718.1"/>
    </source>
</evidence>
<feature type="region of interest" description="Disordered" evidence="1">
    <location>
        <begin position="69"/>
        <end position="117"/>
    </location>
</feature>
<dbReference type="EMBL" id="CAJHIT010000001">
    <property type="protein sequence ID" value="CAD6498718.1"/>
    <property type="molecule type" value="Genomic_DNA"/>
</dbReference>
<comment type="caution">
    <text evidence="2">The sequence shown here is derived from an EMBL/GenBank/DDBJ whole genome shotgun (WGS) entry which is preliminary data.</text>
</comment>
<accession>A0A9W4CUF6</accession>
<evidence type="ECO:0000313" key="3">
    <source>
        <dbReference type="Proteomes" id="UP000683417"/>
    </source>
</evidence>
<feature type="non-terminal residue" evidence="2">
    <location>
        <position position="1"/>
    </location>
</feature>
<reference evidence="2" key="1">
    <citation type="submission" date="2020-10" db="EMBL/GenBank/DDBJ databases">
        <authorList>
            <person name="Muller C M."/>
        </authorList>
    </citation>
    <scope>NUCLEOTIDE SEQUENCE</scope>
    <source>
        <strain evidence="2">THUN-12</strain>
    </source>
</reference>
<organism evidence="2 3">
    <name type="scientific">Blumeria graminis f. sp. triticale</name>
    <dbReference type="NCBI Taxonomy" id="1689686"/>
    <lineage>
        <taxon>Eukaryota</taxon>
        <taxon>Fungi</taxon>
        <taxon>Dikarya</taxon>
        <taxon>Ascomycota</taxon>
        <taxon>Pezizomycotina</taxon>
        <taxon>Leotiomycetes</taxon>
        <taxon>Erysiphales</taxon>
        <taxon>Erysiphaceae</taxon>
        <taxon>Blumeria</taxon>
    </lineage>
</organism>
<protein>
    <submittedName>
        <fullName evidence="2">BgTH12-04379</fullName>
    </submittedName>
</protein>
<sequence length="149" mass="16190">DLTLPLVAINVLPRPRLPSITETACPIVLEPAASSGLIAPHRHQHLPPHVAVAATISPLVAACRPRQTAAGAPAPTNSRRCHGSIAPNRHHLARNSLQPEFNSSRRPPITGGHSRSLAADPWHQHCQSRQRLLPPRPSRCCQRAMFSKQ</sequence>
<gene>
    <name evidence="2" type="ORF">BGTH12_LOCUS76</name>
</gene>
<proteinExistence type="predicted"/>
<name>A0A9W4CUF6_BLUGR</name>